<accession>A0ABR0SVN9</accession>
<keyword evidence="10" id="KW-1185">Reference proteome</keyword>
<evidence type="ECO:0000256" key="3">
    <source>
        <dbReference type="ARBA" id="ARBA00023054"/>
    </source>
</evidence>
<feature type="repeat" description="WD" evidence="7">
    <location>
        <begin position="1014"/>
        <end position="1055"/>
    </location>
</feature>
<dbReference type="Proteomes" id="UP001338125">
    <property type="component" value="Unassembled WGS sequence"/>
</dbReference>
<dbReference type="PROSITE" id="PS50837">
    <property type="entry name" value="NACHT"/>
    <property type="match status" value="1"/>
</dbReference>
<gene>
    <name evidence="9" type="ORF">PT974_04622</name>
</gene>
<dbReference type="SUPFAM" id="SSF50978">
    <property type="entry name" value="WD40 repeat-like"/>
    <property type="match status" value="1"/>
</dbReference>
<feature type="repeat" description="WD" evidence="7">
    <location>
        <begin position="846"/>
        <end position="887"/>
    </location>
</feature>
<evidence type="ECO:0000259" key="8">
    <source>
        <dbReference type="PROSITE" id="PS50837"/>
    </source>
</evidence>
<dbReference type="Pfam" id="PF23414">
    <property type="entry name" value="Beta-prop_EML_2"/>
    <property type="match status" value="1"/>
</dbReference>
<dbReference type="PROSITE" id="PS50231">
    <property type="entry name" value="RICIN_B_LECTIN"/>
    <property type="match status" value="1"/>
</dbReference>
<dbReference type="PROSITE" id="PS50082">
    <property type="entry name" value="WD_REPEATS_2"/>
    <property type="match status" value="11"/>
</dbReference>
<evidence type="ECO:0000256" key="7">
    <source>
        <dbReference type="PROSITE-ProRule" id="PRU00221"/>
    </source>
</evidence>
<dbReference type="Pfam" id="PF24883">
    <property type="entry name" value="NPHP3_N"/>
    <property type="match status" value="1"/>
</dbReference>
<proteinExistence type="inferred from homology"/>
<name>A0ABR0SVN9_9HYPO</name>
<dbReference type="SMART" id="SM00320">
    <property type="entry name" value="WD40"/>
    <property type="match status" value="11"/>
</dbReference>
<dbReference type="InterPro" id="IPR056884">
    <property type="entry name" value="NPHP3-like_N"/>
</dbReference>
<comment type="similarity">
    <text evidence="4">Belongs to the WD repeat MDV1/CAF4 family.</text>
</comment>
<dbReference type="CDD" id="cd00200">
    <property type="entry name" value="WD40"/>
    <property type="match status" value="2"/>
</dbReference>
<feature type="repeat" description="WD" evidence="7">
    <location>
        <begin position="804"/>
        <end position="845"/>
    </location>
</feature>
<dbReference type="Gene3D" id="2.130.10.10">
    <property type="entry name" value="YVTN repeat-like/Quinoprotein amine dehydrogenase"/>
    <property type="match status" value="6"/>
</dbReference>
<dbReference type="PANTHER" id="PTHR22847">
    <property type="entry name" value="WD40 REPEAT PROTEIN"/>
    <property type="match status" value="1"/>
</dbReference>
<evidence type="ECO:0000256" key="4">
    <source>
        <dbReference type="ARBA" id="ARBA00038415"/>
    </source>
</evidence>
<feature type="repeat" description="WD" evidence="7">
    <location>
        <begin position="888"/>
        <end position="929"/>
    </location>
</feature>
<dbReference type="Pfam" id="PF00400">
    <property type="entry name" value="WD40"/>
    <property type="match status" value="3"/>
</dbReference>
<evidence type="ECO:0000256" key="6">
    <source>
        <dbReference type="ARBA" id="ARBA00043913"/>
    </source>
</evidence>
<organism evidence="9 10">
    <name type="scientific">Cladobotryum mycophilum</name>
    <dbReference type="NCBI Taxonomy" id="491253"/>
    <lineage>
        <taxon>Eukaryota</taxon>
        <taxon>Fungi</taxon>
        <taxon>Dikarya</taxon>
        <taxon>Ascomycota</taxon>
        <taxon>Pezizomycotina</taxon>
        <taxon>Sordariomycetes</taxon>
        <taxon>Hypocreomycetidae</taxon>
        <taxon>Hypocreales</taxon>
        <taxon>Hypocreaceae</taxon>
        <taxon>Cladobotryum</taxon>
    </lineage>
</organism>
<dbReference type="PROSITE" id="PS00678">
    <property type="entry name" value="WD_REPEATS_1"/>
    <property type="match status" value="11"/>
</dbReference>
<evidence type="ECO:0000313" key="10">
    <source>
        <dbReference type="Proteomes" id="UP001338125"/>
    </source>
</evidence>
<keyword evidence="2" id="KW-0677">Repeat</keyword>
<dbReference type="PROSITE" id="PS50294">
    <property type="entry name" value="WD_REPEATS_REGION"/>
    <property type="match status" value="11"/>
</dbReference>
<feature type="repeat" description="WD" evidence="7">
    <location>
        <begin position="930"/>
        <end position="971"/>
    </location>
</feature>
<dbReference type="InterPro" id="IPR027417">
    <property type="entry name" value="P-loop_NTPase"/>
</dbReference>
<feature type="domain" description="NACHT" evidence="8">
    <location>
        <begin position="92"/>
        <end position="243"/>
    </location>
</feature>
<dbReference type="InterPro" id="IPR007111">
    <property type="entry name" value="NACHT_NTPase"/>
</dbReference>
<dbReference type="InterPro" id="IPR011045">
    <property type="entry name" value="N2O_reductase_N"/>
</dbReference>
<dbReference type="InterPro" id="IPR015943">
    <property type="entry name" value="WD40/YVTN_repeat-like_dom_sf"/>
</dbReference>
<feature type="repeat" description="WD" evidence="7">
    <location>
        <begin position="1056"/>
        <end position="1097"/>
    </location>
</feature>
<feature type="repeat" description="WD" evidence="7">
    <location>
        <begin position="1098"/>
        <end position="1139"/>
    </location>
</feature>
<dbReference type="SUPFAM" id="SSF52540">
    <property type="entry name" value="P-loop containing nucleoside triphosphate hydrolases"/>
    <property type="match status" value="1"/>
</dbReference>
<dbReference type="InterPro" id="IPR019775">
    <property type="entry name" value="WD40_repeat_CS"/>
</dbReference>
<protein>
    <recommendedName>
        <fullName evidence="5">Mitochondrial division protein 1</fullName>
    </recommendedName>
</protein>
<dbReference type="Gene3D" id="3.40.50.300">
    <property type="entry name" value="P-loop containing nucleotide triphosphate hydrolases"/>
    <property type="match status" value="1"/>
</dbReference>
<dbReference type="InterPro" id="IPR001680">
    <property type="entry name" value="WD40_rpt"/>
</dbReference>
<comment type="caution">
    <text evidence="9">The sequence shown here is derived from an EMBL/GenBank/DDBJ whole genome shotgun (WGS) entry which is preliminary data.</text>
</comment>
<dbReference type="InterPro" id="IPR055442">
    <property type="entry name" value="Beta-prop_EML-like_2nd"/>
</dbReference>
<dbReference type="Pfam" id="PF25173">
    <property type="entry name" value="Beta-prop_WDR3_1st"/>
    <property type="match status" value="1"/>
</dbReference>
<keyword evidence="1 7" id="KW-0853">WD repeat</keyword>
<feature type="repeat" description="WD" evidence="7">
    <location>
        <begin position="762"/>
        <end position="803"/>
    </location>
</feature>
<dbReference type="InterPro" id="IPR036322">
    <property type="entry name" value="WD40_repeat_dom_sf"/>
</dbReference>
<evidence type="ECO:0000256" key="1">
    <source>
        <dbReference type="ARBA" id="ARBA00022574"/>
    </source>
</evidence>
<dbReference type="SUPFAM" id="SSF50974">
    <property type="entry name" value="Nitrous oxide reductase, N-terminal domain"/>
    <property type="match status" value="1"/>
</dbReference>
<sequence length="1247" mass="137827">MADGVYTSFHGSIEGHNTLAGNIVSGGVVNINFHNPQQQRENNECLRDLLQTDPRDDKTRIEETKGGLLQDSYCWILDHADFQAWLKNQQYRLLWIKGDPGKGKTMLLCGIINELGKLAVYRLSYFFCQATEARLRSATAVLRGLIYSLVVQRPSLISHVREKYDHAGRQLFEDGNAWTALSKILMAMLNDPKLGDAVLVIDALDECTEDLPRLLSFISQARFSSHAKWIVSSRNWPSIEEQLKNTGQKIRICLELNEDSISTAVQTYIRYKVELLTRQKGYDTATQHTVEQYLVSNSHDTFLWVALACHNLEKVRSGKVVEKLRAFPPGLDSLYEQMLDQILQLDDDKDVSLCKQILTVVATVYRPVTLHELYSLIKRSEEFSEDISSLKGVIRLCGSFLTIRGDMVYFIHQSAKDYLTTAEVWSTISPSSPQDVHYTIFSQSLQAMNDTLRNDLYNLGAPGYPINQVQQPNIDPLAAARYSCVYWINHLHDCGLGENVRHDLQDGGLIDSFLRRHFLHWLEALSLLRGISEGVRSMTRLESLVRGQITQGKRLASLENSERLAAQDKQIMKQKSPRTYFYRLKARIKGIYSKTASTELLEPKIPESQELSLVQDAWRFISRNSWVIEHTPLQVYISALIFSPEQSKIRRIFKDKEPAWILSAPIVEEDWNACLQTLEGHNGSVLSVVFSPDGQRLASGSDDNTVRIWDANSGACLQTLEGHNGSVLSVVFSPDGQRLASGSDDNTVRIWDANSGACLQTLEGHNGSVLSVVFSPDGQRLASGSYDNTVRIWDANSGACLQTLEGHNGSVLSVVFSPDGQRLASGSDDNTVRIWDANSGACLQTLEGHNGWVLSVVFSPDGQRLASGSYDNTVRIWDANSGACLQTLEGHNGWVLSVVFSPDGQRLASGSNDNTVRIWDANSGACLQTLEGHNGSVLSVVFSPDGQRLASGSNDNTVRIWDANSGACLQTLEGHNDSVRSVVFSPDGQRLASGSNDNTVRIWDANSGACLQTLEGHNGSVRSVVFSPDGQRLASGSYDNTVRIWDATSGACLQTLEGHNDWVRSVVFSPDGQRLASGSDDNTVRLWDATSGACLQTLEGHNDSVRSVVFSPDGQRLASGSDDNTVRLWDATSGACLQTVNVGRSIEYLKFDPTDNSRLITEIGILRIDTSVIEVSAEVSLRDADICGYGISSDGTWITKDNEPLIWLPPEYRSDVSAVFGSMVTIGCRSGRVLIMRFSPSGPDLYS</sequence>
<keyword evidence="3" id="KW-0175">Coiled coil</keyword>
<evidence type="ECO:0000313" key="9">
    <source>
        <dbReference type="EMBL" id="KAK5996194.1"/>
    </source>
</evidence>
<dbReference type="InterPro" id="IPR011047">
    <property type="entry name" value="Quinoprotein_ADH-like_sf"/>
</dbReference>
<comment type="function">
    <text evidence="6">Involved in mitochondrial fission. Acts as an adapter protein required to form mitochondrial fission complexes. Formation of these complexes is required to promote constriction and fission of the mitochondrial compartment at a late step in mitochondrial division.</text>
</comment>
<dbReference type="PRINTS" id="PR00320">
    <property type="entry name" value="GPROTEINBRPT"/>
</dbReference>
<feature type="repeat" description="WD" evidence="7">
    <location>
        <begin position="678"/>
        <end position="719"/>
    </location>
</feature>
<evidence type="ECO:0000256" key="5">
    <source>
        <dbReference type="ARBA" id="ARBA00039789"/>
    </source>
</evidence>
<evidence type="ECO:0000256" key="2">
    <source>
        <dbReference type="ARBA" id="ARBA00022737"/>
    </source>
</evidence>
<feature type="repeat" description="WD" evidence="7">
    <location>
        <begin position="720"/>
        <end position="761"/>
    </location>
</feature>
<dbReference type="SUPFAM" id="SSF50998">
    <property type="entry name" value="Quinoprotein alcohol dehydrogenase-like"/>
    <property type="match status" value="1"/>
</dbReference>
<dbReference type="PANTHER" id="PTHR22847:SF637">
    <property type="entry name" value="WD REPEAT DOMAIN 5B"/>
    <property type="match status" value="1"/>
</dbReference>
<dbReference type="InterPro" id="IPR020472">
    <property type="entry name" value="WD40_PAC1"/>
</dbReference>
<feature type="repeat" description="WD" evidence="7">
    <location>
        <begin position="972"/>
        <end position="1013"/>
    </location>
</feature>
<reference evidence="9 10" key="1">
    <citation type="submission" date="2024-01" db="EMBL/GenBank/DDBJ databases">
        <title>Complete genome of Cladobotryum mycophilum ATHUM6906.</title>
        <authorList>
            <person name="Christinaki A.C."/>
            <person name="Myridakis A.I."/>
            <person name="Kouvelis V.N."/>
        </authorList>
    </citation>
    <scope>NUCLEOTIDE SEQUENCE [LARGE SCALE GENOMIC DNA]</scope>
    <source>
        <strain evidence="9 10">ATHUM6906</strain>
    </source>
</reference>
<dbReference type="EMBL" id="JAVFKD010000004">
    <property type="protein sequence ID" value="KAK5996194.1"/>
    <property type="molecule type" value="Genomic_DNA"/>
</dbReference>